<dbReference type="PANTHER" id="PTHR40086">
    <property type="entry name" value="PHOSPHOTRANSFERASE YTMP-RELATED"/>
    <property type="match status" value="1"/>
</dbReference>
<dbReference type="Pfam" id="PF01636">
    <property type="entry name" value="APH"/>
    <property type="match status" value="1"/>
</dbReference>
<evidence type="ECO:0000313" key="3">
    <source>
        <dbReference type="EMBL" id="RPA23756.1"/>
    </source>
</evidence>
<dbReference type="EMBL" id="RKKB01000014">
    <property type="protein sequence ID" value="RPA23756.1"/>
    <property type="molecule type" value="Genomic_DNA"/>
</dbReference>
<evidence type="ECO:0000313" key="4">
    <source>
        <dbReference type="Proteomes" id="UP000273778"/>
    </source>
</evidence>
<organism evidence="3 5">
    <name type="scientific">Shewanella psychromarinicola</name>
    <dbReference type="NCBI Taxonomy" id="2487742"/>
    <lineage>
        <taxon>Bacteria</taxon>
        <taxon>Pseudomonadati</taxon>
        <taxon>Pseudomonadota</taxon>
        <taxon>Gammaproteobacteria</taxon>
        <taxon>Alteromonadales</taxon>
        <taxon>Shewanellaceae</taxon>
        <taxon>Shewanella</taxon>
    </lineage>
</organism>
<dbReference type="EMBL" id="CP034073">
    <property type="protein sequence ID" value="AZG35887.1"/>
    <property type="molecule type" value="Genomic_DNA"/>
</dbReference>
<keyword evidence="4" id="KW-1185">Reference proteome</keyword>
<dbReference type="Proteomes" id="UP000273778">
    <property type="component" value="Chromosome"/>
</dbReference>
<dbReference type="SUPFAM" id="SSF56112">
    <property type="entry name" value="Protein kinase-like (PK-like)"/>
    <property type="match status" value="1"/>
</dbReference>
<dbReference type="InterPro" id="IPR002575">
    <property type="entry name" value="Aminoglycoside_PTrfase"/>
</dbReference>
<reference evidence="5" key="2">
    <citation type="submission" date="2018-11" db="EMBL/GenBank/DDBJ databases">
        <title>Shewanella sp. R106.</title>
        <authorList>
            <person name="Hwang Y.J."/>
            <person name="Hwang C.Y."/>
        </authorList>
    </citation>
    <scope>NUCLEOTIDE SEQUENCE [LARGE SCALE GENOMIC DNA]</scope>
    <source>
        <strain evidence="5">R106</strain>
    </source>
</reference>
<evidence type="ECO:0000259" key="1">
    <source>
        <dbReference type="Pfam" id="PF01636"/>
    </source>
</evidence>
<evidence type="ECO:0000313" key="5">
    <source>
        <dbReference type="Proteomes" id="UP000278855"/>
    </source>
</evidence>
<dbReference type="Proteomes" id="UP000278855">
    <property type="component" value="Unassembled WGS sequence"/>
</dbReference>
<dbReference type="KEGG" id="spsr:EGC80_14035"/>
<name>A0A3N4DE58_9GAMM</name>
<dbReference type="InterPro" id="IPR052077">
    <property type="entry name" value="CcrZ_PhaseVar_Mediator"/>
</dbReference>
<reference evidence="3" key="3">
    <citation type="submission" date="2018-11" db="EMBL/GenBank/DDBJ databases">
        <authorList>
            <person name="Hwang Y.J."/>
            <person name="Hwang C.Y."/>
        </authorList>
    </citation>
    <scope>NUCLEOTIDE SEQUENCE</scope>
    <source>
        <strain evidence="3">R106</strain>
    </source>
</reference>
<protein>
    <recommendedName>
        <fullName evidence="1">Aminoglycoside phosphotransferase domain-containing protein</fullName>
    </recommendedName>
</protein>
<dbReference type="RefSeq" id="WP_124013760.1">
    <property type="nucleotide sequence ID" value="NZ_JAKIKZ010000025.1"/>
</dbReference>
<feature type="domain" description="Aminoglycoside phosphotransferase" evidence="1">
    <location>
        <begin position="35"/>
        <end position="275"/>
    </location>
</feature>
<dbReference type="Gene3D" id="3.30.200.20">
    <property type="entry name" value="Phosphorylase Kinase, domain 1"/>
    <property type="match status" value="1"/>
</dbReference>
<dbReference type="AlphaFoldDB" id="A0A3N4DE58"/>
<dbReference type="Gene3D" id="3.90.1200.10">
    <property type="match status" value="1"/>
</dbReference>
<reference evidence="2 4" key="1">
    <citation type="submission" date="2018-11" db="EMBL/GenBank/DDBJ databases">
        <title>Shewanella sp. M2.</title>
        <authorList>
            <person name="Hwang Y.J."/>
            <person name="Hwang C.Y."/>
        </authorList>
    </citation>
    <scope>NUCLEOTIDE SEQUENCE [LARGE SCALE GENOMIC DNA]</scope>
    <source>
        <strain evidence="2 4">M2</strain>
    </source>
</reference>
<dbReference type="PANTHER" id="PTHR40086:SF1">
    <property type="entry name" value="CELL CYCLE REGULATOR CCRZ"/>
    <property type="match status" value="1"/>
</dbReference>
<gene>
    <name evidence="3" type="ORF">EGC77_17730</name>
    <name evidence="2" type="ORF">EGC80_14035</name>
</gene>
<dbReference type="InterPro" id="IPR011009">
    <property type="entry name" value="Kinase-like_dom_sf"/>
</dbReference>
<evidence type="ECO:0000313" key="2">
    <source>
        <dbReference type="EMBL" id="AZG35887.1"/>
    </source>
</evidence>
<sequence length="332" mass="37174">MSQPLLSLPNNVLEMMQQMMPVALFHRLNAQCTAISFLNTGISNVNIKLSCDDGDKVLRVNQPHSTWCDRALEVECWQAAMAANIAPALIWVSDDKKVYLSEFIDQPDIDWSIFSAMHSNASIQQETNKPVLAVDAVPLLSALLSKLSALPVPRTSITVSVQWQQYVHQLDSLSTTQTEPQWHHAWQQLLRLNGFVQHWLSQLEACVLLPVFCHRDLTPHNLLLGGSVSHQLLSIDYEYAVASHPLFDLASVIASHQLSTTQVSQLIDNVIIQYCQISSLTDVAAAKAALPAAINCFWLFSAMWALLMAAKEPHKSTQYLQYFTKYFTLITC</sequence>
<accession>A0A3N4DE58</accession>
<dbReference type="OrthoDB" id="179763at2"/>
<proteinExistence type="predicted"/>